<evidence type="ECO:0000256" key="1">
    <source>
        <dbReference type="SAM" id="Phobius"/>
    </source>
</evidence>
<dbReference type="PANTHER" id="PTHR37309">
    <property type="entry name" value="SLR0284 PROTEIN"/>
    <property type="match status" value="1"/>
</dbReference>
<reference evidence="2 3" key="1">
    <citation type="journal article" date="2016" name="Nat. Commun.">
        <title>Thousands of microbial genomes shed light on interconnected biogeochemical processes in an aquifer system.</title>
        <authorList>
            <person name="Anantharaman K."/>
            <person name="Brown C.T."/>
            <person name="Hug L.A."/>
            <person name="Sharon I."/>
            <person name="Castelle C.J."/>
            <person name="Probst A.J."/>
            <person name="Thomas B.C."/>
            <person name="Singh A."/>
            <person name="Wilkins M.J."/>
            <person name="Karaoz U."/>
            <person name="Brodie E.L."/>
            <person name="Williams K.H."/>
            <person name="Hubbard S.S."/>
            <person name="Banfield J.F."/>
        </authorList>
    </citation>
    <scope>NUCLEOTIDE SEQUENCE [LARGE SCALE GENOMIC DNA]</scope>
</reference>
<dbReference type="AlphaFoldDB" id="A0A1F6D159"/>
<gene>
    <name evidence="2" type="ORF">A3D62_00920</name>
</gene>
<dbReference type="InterPro" id="IPR007165">
    <property type="entry name" value="Phage_holin_4_2"/>
</dbReference>
<keyword evidence="1" id="KW-0812">Transmembrane</keyword>
<dbReference type="PANTHER" id="PTHR37309:SF1">
    <property type="entry name" value="SLR0284 PROTEIN"/>
    <property type="match status" value="1"/>
</dbReference>
<protein>
    <recommendedName>
        <fullName evidence="4">Phage holin family protein</fullName>
    </recommendedName>
</protein>
<dbReference type="Pfam" id="PF04020">
    <property type="entry name" value="Phage_holin_4_2"/>
    <property type="match status" value="1"/>
</dbReference>
<comment type="caution">
    <text evidence="2">The sequence shown here is derived from an EMBL/GenBank/DDBJ whole genome shotgun (WGS) entry which is preliminary data.</text>
</comment>
<feature type="transmembrane region" description="Helical" evidence="1">
    <location>
        <begin position="29"/>
        <end position="46"/>
    </location>
</feature>
<accession>A0A1F6D159</accession>
<evidence type="ECO:0008006" key="4">
    <source>
        <dbReference type="Google" id="ProtNLM"/>
    </source>
</evidence>
<name>A0A1F6D159_9BACT</name>
<dbReference type="EMBL" id="MFLC01000013">
    <property type="protein sequence ID" value="OGG55166.1"/>
    <property type="molecule type" value="Genomic_DNA"/>
</dbReference>
<keyword evidence="1" id="KW-1133">Transmembrane helix</keyword>
<feature type="transmembrane region" description="Helical" evidence="1">
    <location>
        <begin position="89"/>
        <end position="106"/>
    </location>
</feature>
<proteinExistence type="predicted"/>
<feature type="transmembrane region" description="Helical" evidence="1">
    <location>
        <begin position="53"/>
        <end position="77"/>
    </location>
</feature>
<keyword evidence="1" id="KW-0472">Membrane</keyword>
<evidence type="ECO:0000313" key="3">
    <source>
        <dbReference type="Proteomes" id="UP000177659"/>
    </source>
</evidence>
<sequence length="111" mass="11960">MGILTKLLLTVLGLLLVSRYVPGIEVANFYTALIVALALGLINIVIKPILVILTLPITLLSLGLFTFVINALLFWFVSTFIDGFSVDGFIPAFIGALVIAALHFVAEKITD</sequence>
<dbReference type="Proteomes" id="UP000177659">
    <property type="component" value="Unassembled WGS sequence"/>
</dbReference>
<evidence type="ECO:0000313" key="2">
    <source>
        <dbReference type="EMBL" id="OGG55166.1"/>
    </source>
</evidence>
<organism evidence="2 3">
    <name type="scientific">Candidatus Kaiserbacteria bacterium RIFCSPHIGHO2_02_FULL_49_11</name>
    <dbReference type="NCBI Taxonomy" id="1798489"/>
    <lineage>
        <taxon>Bacteria</taxon>
        <taxon>Candidatus Kaiseribacteriota</taxon>
    </lineage>
</organism>